<keyword evidence="2" id="KW-1185">Reference proteome</keyword>
<organism evidence="1 2">
    <name type="scientific">Trifolium medium</name>
    <dbReference type="NCBI Taxonomy" id="97028"/>
    <lineage>
        <taxon>Eukaryota</taxon>
        <taxon>Viridiplantae</taxon>
        <taxon>Streptophyta</taxon>
        <taxon>Embryophyta</taxon>
        <taxon>Tracheophyta</taxon>
        <taxon>Spermatophyta</taxon>
        <taxon>Magnoliopsida</taxon>
        <taxon>eudicotyledons</taxon>
        <taxon>Gunneridae</taxon>
        <taxon>Pentapetalae</taxon>
        <taxon>rosids</taxon>
        <taxon>fabids</taxon>
        <taxon>Fabales</taxon>
        <taxon>Fabaceae</taxon>
        <taxon>Papilionoideae</taxon>
        <taxon>50 kb inversion clade</taxon>
        <taxon>NPAAA clade</taxon>
        <taxon>Hologalegina</taxon>
        <taxon>IRL clade</taxon>
        <taxon>Trifolieae</taxon>
        <taxon>Trifolium</taxon>
    </lineage>
</organism>
<accession>A0A392W0I8</accession>
<protein>
    <submittedName>
        <fullName evidence="1">Uncharacterized protein</fullName>
    </submittedName>
</protein>
<evidence type="ECO:0000313" key="2">
    <source>
        <dbReference type="Proteomes" id="UP000265520"/>
    </source>
</evidence>
<proteinExistence type="predicted"/>
<comment type="caution">
    <text evidence="1">The sequence shown here is derived from an EMBL/GenBank/DDBJ whole genome shotgun (WGS) entry which is preliminary data.</text>
</comment>
<sequence>RPMAGKNNGVLRKDELEMPLGMSHIEAYSRDGAILAGGNQR</sequence>
<reference evidence="1 2" key="1">
    <citation type="journal article" date="2018" name="Front. Plant Sci.">
        <title>Red Clover (Trifolium pratense) and Zigzag Clover (T. medium) - A Picture of Genomic Similarities and Differences.</title>
        <authorList>
            <person name="Dluhosova J."/>
            <person name="Istvanek J."/>
            <person name="Nedelnik J."/>
            <person name="Repkova J."/>
        </authorList>
    </citation>
    <scope>NUCLEOTIDE SEQUENCE [LARGE SCALE GENOMIC DNA]</scope>
    <source>
        <strain evidence="2">cv. 10/8</strain>
        <tissue evidence="1">Leaf</tissue>
    </source>
</reference>
<dbReference type="EMBL" id="LXQA011338382">
    <property type="protein sequence ID" value="MCI93777.1"/>
    <property type="molecule type" value="Genomic_DNA"/>
</dbReference>
<name>A0A392W0I8_9FABA</name>
<dbReference type="AlphaFoldDB" id="A0A392W0I8"/>
<evidence type="ECO:0000313" key="1">
    <source>
        <dbReference type="EMBL" id="MCI93777.1"/>
    </source>
</evidence>
<dbReference type="Proteomes" id="UP000265520">
    <property type="component" value="Unassembled WGS sequence"/>
</dbReference>
<feature type="non-terminal residue" evidence="1">
    <location>
        <position position="1"/>
    </location>
</feature>